<keyword evidence="2" id="KW-1185">Reference proteome</keyword>
<gene>
    <name evidence="1" type="primary">Cni-ztf-26</name>
    <name evidence="1" type="synonym">Cnig_chr_I.g2188</name>
    <name evidence="1" type="ORF">B9Z55_002188</name>
</gene>
<evidence type="ECO:0000313" key="2">
    <source>
        <dbReference type="Proteomes" id="UP000230233"/>
    </source>
</evidence>
<name>A0A2G5VJ90_9PELO</name>
<dbReference type="OrthoDB" id="5798336at2759"/>
<protein>
    <submittedName>
        <fullName evidence="1">Uncharacterized protein</fullName>
    </submittedName>
</protein>
<reference evidence="2" key="1">
    <citation type="submission" date="2017-10" db="EMBL/GenBank/DDBJ databases">
        <title>Rapid genome shrinkage in a self-fertile nematode reveals novel sperm competition proteins.</title>
        <authorList>
            <person name="Yin D."/>
            <person name="Schwarz E.M."/>
            <person name="Thomas C.G."/>
            <person name="Felde R.L."/>
            <person name="Korf I.F."/>
            <person name="Cutter A.D."/>
            <person name="Schartner C.M."/>
            <person name="Ralston E.J."/>
            <person name="Meyer B.J."/>
            <person name="Haag E.S."/>
        </authorList>
    </citation>
    <scope>NUCLEOTIDE SEQUENCE [LARGE SCALE GENOMIC DNA]</scope>
    <source>
        <strain evidence="2">JU1422</strain>
    </source>
</reference>
<dbReference type="Proteomes" id="UP000230233">
    <property type="component" value="Chromosome I"/>
</dbReference>
<accession>A0A2G5VJ90</accession>
<dbReference type="EMBL" id="PDUG01000001">
    <property type="protein sequence ID" value="PIC51838.1"/>
    <property type="molecule type" value="Genomic_DNA"/>
</dbReference>
<dbReference type="AlphaFoldDB" id="A0A2G5VJ90"/>
<evidence type="ECO:0000313" key="1">
    <source>
        <dbReference type="EMBL" id="PIC51838.1"/>
    </source>
</evidence>
<sequence>MSTEEETQADDESFGSITPEFIAHLNSELGTPFLRNKSTPNKSFLRRIGGKRTREDVTSRSRTEIINWVLESAELIKVCICPYCLKIHSRRDNTRVHIKKDHKGWEVREFIEGVDASLDHVRRVNEIGKLYHYIQSTSFPSFLPSHF</sequence>
<proteinExistence type="predicted"/>
<organism evidence="1 2">
    <name type="scientific">Caenorhabditis nigoni</name>
    <dbReference type="NCBI Taxonomy" id="1611254"/>
    <lineage>
        <taxon>Eukaryota</taxon>
        <taxon>Metazoa</taxon>
        <taxon>Ecdysozoa</taxon>
        <taxon>Nematoda</taxon>
        <taxon>Chromadorea</taxon>
        <taxon>Rhabditida</taxon>
        <taxon>Rhabditina</taxon>
        <taxon>Rhabditomorpha</taxon>
        <taxon>Rhabditoidea</taxon>
        <taxon>Rhabditidae</taxon>
        <taxon>Peloderinae</taxon>
        <taxon>Caenorhabditis</taxon>
    </lineage>
</organism>
<comment type="caution">
    <text evidence="1">The sequence shown here is derived from an EMBL/GenBank/DDBJ whole genome shotgun (WGS) entry which is preliminary data.</text>
</comment>